<dbReference type="Pfam" id="PF00899">
    <property type="entry name" value="ThiF"/>
    <property type="match status" value="2"/>
</dbReference>
<dbReference type="GO" id="GO:0031418">
    <property type="term" value="F:L-ascorbic acid binding"/>
    <property type="evidence" value="ECO:0007669"/>
    <property type="project" value="InterPro"/>
</dbReference>
<dbReference type="InterPro" id="IPR019572">
    <property type="entry name" value="UBA_E1_SCCH"/>
</dbReference>
<feature type="compositionally biased region" description="Low complexity" evidence="9">
    <location>
        <begin position="1971"/>
        <end position="1995"/>
    </location>
</feature>
<evidence type="ECO:0000256" key="10">
    <source>
        <dbReference type="SAM" id="SignalP"/>
    </source>
</evidence>
<keyword evidence="6" id="KW-0223">Dioxygenase</keyword>
<dbReference type="Proteomes" id="UP000751190">
    <property type="component" value="Unassembled WGS sequence"/>
</dbReference>
<feature type="region of interest" description="Disordered" evidence="9">
    <location>
        <begin position="1969"/>
        <end position="1995"/>
    </location>
</feature>
<dbReference type="EMBL" id="JAGTXO010000024">
    <property type="protein sequence ID" value="KAG8461661.1"/>
    <property type="molecule type" value="Genomic_DNA"/>
</dbReference>
<evidence type="ECO:0000313" key="12">
    <source>
        <dbReference type="EMBL" id="KAG8461661.1"/>
    </source>
</evidence>
<dbReference type="Gene3D" id="2.40.30.180">
    <property type="entry name" value="Ubiquitin-activating enzyme E1, FCCH domain"/>
    <property type="match status" value="1"/>
</dbReference>
<dbReference type="InterPro" id="IPR042302">
    <property type="entry name" value="E1_FCCH_sf"/>
</dbReference>
<dbReference type="UniPathway" id="UPA00143"/>
<dbReference type="Gene3D" id="3.50.50.80">
    <property type="entry name" value="Ubiquitin-activating enzyme E1, inactive adenylation domain, subdomain 1"/>
    <property type="match status" value="1"/>
</dbReference>
<dbReference type="PANTHER" id="PTHR10953:SF4">
    <property type="entry name" value="UBIQUITIN-ACTIVATING ENZYME E1 C-TERMINAL DOMAIN-CONTAINING PROTEIN"/>
    <property type="match status" value="1"/>
</dbReference>
<dbReference type="GO" id="GO:0031510">
    <property type="term" value="C:SUMO activating enzyme complex"/>
    <property type="evidence" value="ECO:0007669"/>
    <property type="project" value="TreeGrafter"/>
</dbReference>
<evidence type="ECO:0000256" key="3">
    <source>
        <dbReference type="ARBA" id="ARBA00005673"/>
    </source>
</evidence>
<dbReference type="Gene3D" id="2.60.120.620">
    <property type="entry name" value="q2cbj1_9rhob like domain"/>
    <property type="match status" value="2"/>
</dbReference>
<dbReference type="Gene3D" id="1.10.10.2660">
    <property type="entry name" value="Ubiquitin-activating enzyme E1, SCCH domain"/>
    <property type="match status" value="1"/>
</dbReference>
<feature type="signal peptide" evidence="10">
    <location>
        <begin position="1"/>
        <end position="25"/>
    </location>
</feature>
<evidence type="ECO:0000256" key="4">
    <source>
        <dbReference type="ARBA" id="ARBA00022598"/>
    </source>
</evidence>
<keyword evidence="10" id="KW-0732">Signal</keyword>
<dbReference type="GO" id="GO:0016705">
    <property type="term" value="F:oxidoreductase activity, acting on paired donors, with incorporation or reduction of molecular oxygen"/>
    <property type="evidence" value="ECO:0007669"/>
    <property type="project" value="InterPro"/>
</dbReference>
<feature type="domain" description="Fe2OG dioxygenase" evidence="11">
    <location>
        <begin position="1275"/>
        <end position="1386"/>
    </location>
</feature>
<keyword evidence="4" id="KW-0436">Ligase</keyword>
<evidence type="ECO:0000256" key="1">
    <source>
        <dbReference type="ARBA" id="ARBA00001961"/>
    </source>
</evidence>
<dbReference type="InterPro" id="IPR044862">
    <property type="entry name" value="Pro_4_hyd_alph_FE2OG_OXY"/>
</dbReference>
<feature type="compositionally biased region" description="Acidic residues" evidence="9">
    <location>
        <begin position="890"/>
        <end position="901"/>
    </location>
</feature>
<feature type="region of interest" description="Disordered" evidence="9">
    <location>
        <begin position="2013"/>
        <end position="2035"/>
    </location>
</feature>
<evidence type="ECO:0000256" key="8">
    <source>
        <dbReference type="ARBA" id="ARBA00023004"/>
    </source>
</evidence>
<evidence type="ECO:0000256" key="6">
    <source>
        <dbReference type="ARBA" id="ARBA00022964"/>
    </source>
</evidence>
<dbReference type="InterPro" id="IPR006620">
    <property type="entry name" value="Pro_4_hyd_alph"/>
</dbReference>
<evidence type="ECO:0000259" key="11">
    <source>
        <dbReference type="PROSITE" id="PS51471"/>
    </source>
</evidence>
<keyword evidence="7" id="KW-0560">Oxidoreductase</keyword>
<dbReference type="Pfam" id="PF10585">
    <property type="entry name" value="UBA_E1_SCCH"/>
    <property type="match status" value="1"/>
</dbReference>
<evidence type="ECO:0000256" key="9">
    <source>
        <dbReference type="SAM" id="MobiDB-lite"/>
    </source>
</evidence>
<dbReference type="InterPro" id="IPR045886">
    <property type="entry name" value="ThiF/MoeB/HesA"/>
</dbReference>
<dbReference type="GO" id="GO:0016567">
    <property type="term" value="P:protein ubiquitination"/>
    <property type="evidence" value="ECO:0007669"/>
    <property type="project" value="UniProtKB-UniPathway"/>
</dbReference>
<proteinExistence type="inferred from homology"/>
<gene>
    <name evidence="12" type="ORF">KFE25_001279</name>
</gene>
<dbReference type="InterPro" id="IPR042063">
    <property type="entry name" value="Ubi_acti_E1_SCCH"/>
</dbReference>
<dbReference type="GO" id="GO:0005737">
    <property type="term" value="C:cytoplasm"/>
    <property type="evidence" value="ECO:0007669"/>
    <property type="project" value="TreeGrafter"/>
</dbReference>
<keyword evidence="13" id="KW-1185">Reference proteome</keyword>
<comment type="caution">
    <text evidence="12">The sequence shown here is derived from an EMBL/GenBank/DDBJ whole genome shotgun (WGS) entry which is preliminary data.</text>
</comment>
<dbReference type="GO" id="GO:0005506">
    <property type="term" value="F:iron ion binding"/>
    <property type="evidence" value="ECO:0007669"/>
    <property type="project" value="InterPro"/>
</dbReference>
<comment type="similarity">
    <text evidence="3">Belongs to the ubiquitin-activating E1 family.</text>
</comment>
<dbReference type="InterPro" id="IPR000011">
    <property type="entry name" value="UBQ/SUMO-activ_enz_E1-like"/>
</dbReference>
<name>A0A8J6C872_DIALT</name>
<organism evidence="12 13">
    <name type="scientific">Diacronema lutheri</name>
    <name type="common">Unicellular marine alga</name>
    <name type="synonym">Monochrysis lutheri</name>
    <dbReference type="NCBI Taxonomy" id="2081491"/>
    <lineage>
        <taxon>Eukaryota</taxon>
        <taxon>Haptista</taxon>
        <taxon>Haptophyta</taxon>
        <taxon>Pavlovophyceae</taxon>
        <taxon>Pavlovales</taxon>
        <taxon>Pavlovaceae</taxon>
        <taxon>Diacronema</taxon>
    </lineage>
</organism>
<dbReference type="SMART" id="SM00702">
    <property type="entry name" value="P4Hc"/>
    <property type="match status" value="2"/>
</dbReference>
<comment type="cofactor">
    <cofactor evidence="1">
        <name>L-ascorbate</name>
        <dbReference type="ChEBI" id="CHEBI:38290"/>
    </cofactor>
</comment>
<comment type="pathway">
    <text evidence="2">Protein modification; protein ubiquitination.</text>
</comment>
<keyword evidence="5" id="KW-0479">Metal-binding</keyword>
<dbReference type="InterPro" id="IPR042449">
    <property type="entry name" value="Ub-E1_IAD_1"/>
</dbReference>
<dbReference type="Pfam" id="PF13640">
    <property type="entry name" value="2OG-FeII_Oxy_3"/>
    <property type="match status" value="2"/>
</dbReference>
<dbReference type="InterPro" id="IPR035985">
    <property type="entry name" value="Ubiquitin-activating_enz"/>
</dbReference>
<keyword evidence="8" id="KW-0408">Iron</keyword>
<evidence type="ECO:0000313" key="13">
    <source>
        <dbReference type="Proteomes" id="UP000751190"/>
    </source>
</evidence>
<dbReference type="PRINTS" id="PR01849">
    <property type="entry name" value="UBIQUITINACT"/>
</dbReference>
<evidence type="ECO:0000256" key="2">
    <source>
        <dbReference type="ARBA" id="ARBA00004906"/>
    </source>
</evidence>
<dbReference type="GO" id="GO:0019948">
    <property type="term" value="F:SUMO activating enzyme activity"/>
    <property type="evidence" value="ECO:0007669"/>
    <property type="project" value="TreeGrafter"/>
</dbReference>
<dbReference type="SUPFAM" id="SSF69572">
    <property type="entry name" value="Activating enzymes of the ubiquitin-like proteins"/>
    <property type="match status" value="2"/>
</dbReference>
<dbReference type="InterPro" id="IPR000594">
    <property type="entry name" value="ThiF_NAD_FAD-bd"/>
</dbReference>
<dbReference type="OrthoDB" id="420380at2759"/>
<sequence>MARHAATRAMAPAVWAALLAVAVIASDGGARGGGGGAAPARARPPAAELDDGLYSRQLYTIGRDAQLRVSQSRVLVTGLRATGAEVAKNLVLAGVRAVTLHDDALVGWDDLAGNYCLDEAHVGKARSHAVRPALAALNPEHVDVLVHDGPLTAAVLDAAEATVLVAADLDHAEEVRLDELCRARGVHFVGACGRGVFGRVFCDFGRADGEPFVVEDTDGEAAREVHIHEIRADGTVELAEGGAPHGLSRGDLVAFAGVVGLEGINARAEGGECEGAADGRADERDTPLFTVQRVRGRRGFDVCAAALAAAAPGGLYVRGGIARRVKRRAALRFEPLAVAAARVEPPIVPIEGARPDPARQRTVHACFCALQLGGARAGEGEGEGEGEAASAEEASAEEEAAFVEAARAFALAADATDAAATDDRARAFDAPLARVFWRQARASVRPMAALLGGLAAQEALKACTHRWGPLCQLLYYDAAESIWPPARARVARALDEGDEGGEGGDALAGQRDAVGAEQGAALASLELFVVGAGAIGCELLKNFAGMGVALGTSGGCVRVTDGDSIERSNLNRQLLFRAADIGRPKAACAAEACARLNPRMRVVASQLKLDADTAGPSGPFAEPFWRRLGAVATALDNVGARLLADELSVRYGVALLDSGTLGAKGSVQPSVPRVTESYGASADPADEADTPIPQCTLKAFPFAPEHCVAWAREQLDVEFGTPVGEAARFVDDEVAFVRQYADAGADEGVDTRSLGDALRRVVRTLDERPATARACARRAVRLFAERFERAIAAILRAHPPDAAADDGLPFWRGSKRMPTPLPFDAARPAHVAFARAAARLYAQAYGVPLEPALLDDARFEPLLADALADEARAAGGGGERAGADAAAGADAEEEEEGAEEGELVARAEALLARADELRAALPPRALRPLEFEKDDDGNGHVDFVHAASGLRADNYAIPRVDRLACKGLAGRIVPAIATTTSVVAALVCFELLKLARAAAERAAGRGVSTAEERARLRSTYVNLALPLVASTEPLPPAPRALAIAGLDALSEWDCLELRAARGSGSGETIGGAVERLERLLDGARVLALTCADTVLYSALHPCAIAPERPLVDALAEARPAPHVHEARDGAREVRLGVTAVRREGEPPLALPPLAYICEAGAEQGAMWGMIDRSISGKKPREYMPIDLNYPGIHRREHALGEQSPVYTIDNFLTPAECWALREEAEGLLERSKTHSAPQGGTAQSSGRTSYTCHLDKKAAACPPLLTKIKNLTAKPFDHMELPQVARYTKDQKYLEHYDGIDPHTDSGAAFCKNGGQRVCTVLVYLNDVEVGGCTFFRKLNLRIKPKAGMALVFFPAFTDAELDTNAIHCAEPAVDPKFVSQVWLRQFARTDGQPSRRKDATPTDGAGAVALQKQRLPVNVRAYGGGARLIAEKPPFWTIDNFLTKEECHALVVASEGLLDKSKTHAAPGGGVVASGERTSYTCHLDKKAAACRPFLTKVEALTAKPLDHMELPQVARYTKDQRYLEHYDGIDPHTDSGAAFCKNGGQRVCTVLVYLNDVEVGGCTFFRKLNLRIKPKAGMALVFFPAFLDGELDSDLIHCAEPAVDQKWVAQVWVRQRTRVDGQPSRRVAKRKPRIRRGCFDVEFGFIPAGSDMHTATMTIDEARAYCKAHAAIQGFTFQKAVVAPDEPIHVWFKSTSAVVLADGWTSYVKSELEPLSFHVHGCTALKKALLARGWEEEDDGRSASFTMWPSETGEREHAATCLRLFRPPALRSLAHPLALADVLSRARAGAQPAEHLRSVYRSLRDAREGRPIAGTPLEAKGDVLWLLRALPAPPDAAAPAEALRWPVELLPAEYAPEQTALGFNSLLEVEAALRVALDARRAHVGAQLGSPGELFARMAGAVGAGVQPTALHAAFATALDAATAEAVGANRDGSYVLQAVPRELALHDGMPFTAHTYLLAVAKHERDGSPAADGGASGASDASMSPPSRGPSGPQLWMSCHSFLSMLPHHTHAPPASMSDGTAPPAERPQPLLVPLTTRPSLTASAVALPNWDSWLPKMRAVLKDLVDAHPLLTSPLPADECVQYALIECVWLFDRRGQPWLISMAPAPNFFPVSNVDRHAKNELMKDVYSILIAPVVEDATPEPGSFVPL</sequence>
<feature type="region of interest" description="Disordered" evidence="9">
    <location>
        <begin position="874"/>
        <end position="901"/>
    </location>
</feature>
<dbReference type="PANTHER" id="PTHR10953">
    <property type="entry name" value="UBIQUITIN-ACTIVATING ENZYME E1"/>
    <property type="match status" value="1"/>
</dbReference>
<dbReference type="GO" id="GO:0016925">
    <property type="term" value="P:protein sumoylation"/>
    <property type="evidence" value="ECO:0007669"/>
    <property type="project" value="TreeGrafter"/>
</dbReference>
<dbReference type="Gene3D" id="3.40.50.12550">
    <property type="entry name" value="Ubiquitin-activating enzyme E1, inactive adenylation domain, subdomain 2"/>
    <property type="match status" value="1"/>
</dbReference>
<dbReference type="Gene3D" id="3.40.50.720">
    <property type="entry name" value="NAD(P)-binding Rossmann-like Domain"/>
    <property type="match status" value="1"/>
</dbReference>
<dbReference type="GO" id="GO:0051213">
    <property type="term" value="F:dioxygenase activity"/>
    <property type="evidence" value="ECO:0007669"/>
    <property type="project" value="UniProtKB-KW"/>
</dbReference>
<dbReference type="PROSITE" id="PS51471">
    <property type="entry name" value="FE2OG_OXY"/>
    <property type="match status" value="2"/>
</dbReference>
<accession>A0A8J6C872</accession>
<protein>
    <recommendedName>
        <fullName evidence="11">Fe2OG dioxygenase domain-containing protein</fullName>
    </recommendedName>
</protein>
<evidence type="ECO:0000256" key="5">
    <source>
        <dbReference type="ARBA" id="ARBA00022723"/>
    </source>
</evidence>
<feature type="chain" id="PRO_5035270318" description="Fe2OG dioxygenase domain-containing protein" evidence="10">
    <location>
        <begin position="26"/>
        <end position="2153"/>
    </location>
</feature>
<reference evidence="12" key="1">
    <citation type="submission" date="2021-05" db="EMBL/GenBank/DDBJ databases">
        <title>The genome of the haptophyte Pavlova lutheri (Diacronema luteri, Pavlovales) - a model for lipid biosynthesis in eukaryotic algae.</title>
        <authorList>
            <person name="Hulatt C.J."/>
            <person name="Posewitz M.C."/>
        </authorList>
    </citation>
    <scope>NUCLEOTIDE SEQUENCE</scope>
    <source>
        <strain evidence="12">NIVA-4/92</strain>
    </source>
</reference>
<dbReference type="InterPro" id="IPR005123">
    <property type="entry name" value="Oxoglu/Fe-dep_dioxygenase_dom"/>
</dbReference>
<feature type="domain" description="Fe2OG dioxygenase" evidence="11">
    <location>
        <begin position="1506"/>
        <end position="1617"/>
    </location>
</feature>
<evidence type="ECO:0000256" key="7">
    <source>
        <dbReference type="ARBA" id="ARBA00023002"/>
    </source>
</evidence>